<dbReference type="AlphaFoldDB" id="A0A9D3NVY6"/>
<dbReference type="EC" id="2.8.2.-" evidence="9"/>
<keyword evidence="3 9" id="KW-0808">Transferase</keyword>
<dbReference type="SUPFAM" id="SSF52540">
    <property type="entry name" value="P-loop containing nucleoside triphosphate hydrolases"/>
    <property type="match status" value="1"/>
</dbReference>
<feature type="region of interest" description="Disordered" evidence="10">
    <location>
        <begin position="603"/>
        <end position="627"/>
    </location>
</feature>
<gene>
    <name evidence="11" type="ORF">KOW79_007378</name>
</gene>
<keyword evidence="7 9" id="KW-0472">Membrane</keyword>
<proteinExistence type="inferred from homology"/>
<protein>
    <recommendedName>
        <fullName evidence="9">Heparan-sulfate 6-O-sulfotransferase</fullName>
        <ecNumber evidence="9">2.8.2.-</ecNumber>
    </recommendedName>
</protein>
<dbReference type="PANTHER" id="PTHR12812:SF6">
    <property type="entry name" value="HEPARAN-SULFATE 6-O-SULFOTRANSFERASE 2"/>
    <property type="match status" value="1"/>
</dbReference>
<evidence type="ECO:0000256" key="7">
    <source>
        <dbReference type="ARBA" id="ARBA00023136"/>
    </source>
</evidence>
<evidence type="ECO:0000256" key="4">
    <source>
        <dbReference type="ARBA" id="ARBA00022692"/>
    </source>
</evidence>
<dbReference type="InterPro" id="IPR027417">
    <property type="entry name" value="P-loop_NTPase"/>
</dbReference>
<feature type="region of interest" description="Disordered" evidence="10">
    <location>
        <begin position="371"/>
        <end position="443"/>
    </location>
</feature>
<dbReference type="OrthoDB" id="406981at2759"/>
<keyword evidence="5 9" id="KW-0735">Signal-anchor</keyword>
<dbReference type="Pfam" id="PF03567">
    <property type="entry name" value="Sulfotransfer_2"/>
    <property type="match status" value="1"/>
</dbReference>
<name>A0A9D3NVY6_9TELE</name>
<feature type="compositionally biased region" description="Polar residues" evidence="10">
    <location>
        <begin position="618"/>
        <end position="627"/>
    </location>
</feature>
<evidence type="ECO:0000313" key="11">
    <source>
        <dbReference type="EMBL" id="KAG7329204.1"/>
    </source>
</evidence>
<feature type="compositionally biased region" description="Basic and acidic residues" evidence="10">
    <location>
        <begin position="417"/>
        <end position="429"/>
    </location>
</feature>
<keyword evidence="4" id="KW-0812">Transmembrane</keyword>
<sequence>MDEKSNYSRVLVGLLMLLLFAVIVLQYVCPGSECQLLRLGSFSELRGGGSDGRDGDPYVAEDGALARFVPRFNFTPQDLDRVVDFNIKGDDVIVFLHIQKTGGTTFGRHLVRNIQLERPCECHVGQKKCTCYRPGKKETWLFSRFSTGWSCGLHADWTELTNCVPNKMNSREPSQPRKSTRNYYYITILRDPVSRYLSEWRHVQRGATWKASLHMCDGRAPTLAELPSCYTGDDWSGCSLAEFMACPYNLANNRQTRMLADLSLVGCYNASVMSDLQRGSVLLESAKRNLRRMAFFGLTEYQRKTQYLFERTFRLAFIAPFTQLNGTRAASVDVAPETQQRIRELNAWDVELYEYARDLFLQRFQYARQKERRQARQRRQQERRRMRAKVPHWTGGKGIKPTKTPPQTRQSLATRLAEPKQDETGKALEEDTGVDSEDPWWEDDDENETIEDYLLLASPAAYQPLASSPHASSFAFVLSPQNPHRAAAQSCTKLLRYPTAGSRSKLGLGERRGKKLLTQTSEWDAAGYRNDWLICVEFALNRGAELQYSALLFSPPEQNKRSAQLLSGEILNRGEKASLHICTRTPEFNRLHFKELKKTLEGYNEKKRHRRNRRDKNATQVEGSGHASPQSAWMCWMLQQPRAGACFFSHAAVPPQT</sequence>
<evidence type="ECO:0000256" key="6">
    <source>
        <dbReference type="ARBA" id="ARBA00022989"/>
    </source>
</evidence>
<evidence type="ECO:0000256" key="10">
    <source>
        <dbReference type="SAM" id="MobiDB-lite"/>
    </source>
</evidence>
<evidence type="ECO:0000256" key="8">
    <source>
        <dbReference type="ARBA" id="ARBA00023180"/>
    </source>
</evidence>
<comment type="catalytic activity">
    <reaction evidence="9">
        <text>alpha-D-glucosaminyl-[heparan sulfate](n) + 3'-phosphoadenylyl sulfate = 6-sulfo-alpha-D-glucosaminyl-[heparan sulfate](n) + adenosine 3',5'-bisphosphate + H(+)</text>
        <dbReference type="Rhea" id="RHEA:56604"/>
        <dbReference type="Rhea" id="RHEA-COMP:9830"/>
        <dbReference type="Rhea" id="RHEA-COMP:14621"/>
        <dbReference type="ChEBI" id="CHEBI:15378"/>
        <dbReference type="ChEBI" id="CHEBI:58339"/>
        <dbReference type="ChEBI" id="CHEBI:58343"/>
        <dbReference type="ChEBI" id="CHEBI:58388"/>
        <dbReference type="ChEBI" id="CHEBI:140604"/>
    </reaction>
</comment>
<evidence type="ECO:0000256" key="9">
    <source>
        <dbReference type="RuleBase" id="RU364122"/>
    </source>
</evidence>
<evidence type="ECO:0000313" key="12">
    <source>
        <dbReference type="Proteomes" id="UP000824219"/>
    </source>
</evidence>
<dbReference type="PANTHER" id="PTHR12812">
    <property type="entry name" value="HEPARAN SULFATE 6-O-SULFOTRANSFERASE 3"/>
    <property type="match status" value="1"/>
</dbReference>
<reference evidence="11 12" key="1">
    <citation type="submission" date="2021-06" db="EMBL/GenBank/DDBJ databases">
        <title>Chromosome-level genome assembly of the red-tail catfish (Hemibagrus wyckioides).</title>
        <authorList>
            <person name="Shao F."/>
        </authorList>
    </citation>
    <scope>NUCLEOTIDE SEQUENCE [LARGE SCALE GENOMIC DNA]</scope>
    <source>
        <strain evidence="11">EC202008001</strain>
        <tissue evidence="11">Blood</tissue>
    </source>
</reference>
<evidence type="ECO:0000256" key="5">
    <source>
        <dbReference type="ARBA" id="ARBA00022968"/>
    </source>
</evidence>
<dbReference type="InterPro" id="IPR005331">
    <property type="entry name" value="Sulfotransferase"/>
</dbReference>
<dbReference type="EMBL" id="JAHKSW010000008">
    <property type="protein sequence ID" value="KAG7329204.1"/>
    <property type="molecule type" value="Genomic_DNA"/>
</dbReference>
<organism evidence="11 12">
    <name type="scientific">Hemibagrus wyckioides</name>
    <dbReference type="NCBI Taxonomy" id="337641"/>
    <lineage>
        <taxon>Eukaryota</taxon>
        <taxon>Metazoa</taxon>
        <taxon>Chordata</taxon>
        <taxon>Craniata</taxon>
        <taxon>Vertebrata</taxon>
        <taxon>Euteleostomi</taxon>
        <taxon>Actinopterygii</taxon>
        <taxon>Neopterygii</taxon>
        <taxon>Teleostei</taxon>
        <taxon>Ostariophysi</taxon>
        <taxon>Siluriformes</taxon>
        <taxon>Bagridae</taxon>
        <taxon>Hemibagrus</taxon>
    </lineage>
</organism>
<dbReference type="InterPro" id="IPR010635">
    <property type="entry name" value="Heparan_SO4-6-sulfoTrfase"/>
</dbReference>
<dbReference type="Gene3D" id="3.40.50.300">
    <property type="entry name" value="P-loop containing nucleotide triphosphate hydrolases"/>
    <property type="match status" value="1"/>
</dbReference>
<feature type="compositionally biased region" description="Basic residues" evidence="10">
    <location>
        <begin position="375"/>
        <end position="390"/>
    </location>
</feature>
<evidence type="ECO:0000256" key="2">
    <source>
        <dbReference type="ARBA" id="ARBA00010109"/>
    </source>
</evidence>
<dbReference type="FunFam" id="3.40.50.300:FF:000347">
    <property type="entry name" value="Heparan-sulfate 6-O-sulfotransferase"/>
    <property type="match status" value="1"/>
</dbReference>
<keyword evidence="6" id="KW-1133">Transmembrane helix</keyword>
<comment type="similarity">
    <text evidence="2 9">Belongs to the sulfotransferase 6 family.</text>
</comment>
<dbReference type="GO" id="GO:0016020">
    <property type="term" value="C:membrane"/>
    <property type="evidence" value="ECO:0007669"/>
    <property type="project" value="UniProtKB-SubCell"/>
</dbReference>
<feature type="compositionally biased region" description="Acidic residues" evidence="10">
    <location>
        <begin position="430"/>
        <end position="443"/>
    </location>
</feature>
<comment type="caution">
    <text evidence="11">The sequence shown here is derived from an EMBL/GenBank/DDBJ whole genome shotgun (WGS) entry which is preliminary data.</text>
</comment>
<keyword evidence="8" id="KW-0325">Glycoprotein</keyword>
<dbReference type="GO" id="GO:0017095">
    <property type="term" value="F:heparan sulfate 6-sulfotransferase activity"/>
    <property type="evidence" value="ECO:0007669"/>
    <property type="project" value="TreeGrafter"/>
</dbReference>
<comment type="function">
    <text evidence="9">6-O-sulfation enzyme which catalyzes the transfer of sulfate from 3'-phosphoadenosine 5'-phosphosulfate (PAPS) to position 6 of the N-sulfoglucosamine residue (GlcNS) of heparan sulfate.</text>
</comment>
<dbReference type="Proteomes" id="UP000824219">
    <property type="component" value="Linkage Group LG08"/>
</dbReference>
<comment type="subcellular location">
    <subcellularLocation>
        <location evidence="1 9">Membrane</location>
        <topology evidence="1 9">Single-pass type II membrane protein</topology>
    </subcellularLocation>
</comment>
<keyword evidence="12" id="KW-1185">Reference proteome</keyword>
<evidence type="ECO:0000256" key="1">
    <source>
        <dbReference type="ARBA" id="ARBA00004606"/>
    </source>
</evidence>
<accession>A0A9D3NVY6</accession>
<evidence type="ECO:0000256" key="3">
    <source>
        <dbReference type="ARBA" id="ARBA00022679"/>
    </source>
</evidence>